<dbReference type="Proteomes" id="UP000095544">
    <property type="component" value="Unassembled WGS sequence"/>
</dbReference>
<dbReference type="OrthoDB" id="9788468at2"/>
<proteinExistence type="predicted"/>
<dbReference type="STRING" id="39482.ERS852491_03000"/>
<dbReference type="Pfam" id="PF13669">
    <property type="entry name" value="Glyoxalase_4"/>
    <property type="match status" value="2"/>
</dbReference>
<evidence type="ECO:0000313" key="2">
    <source>
        <dbReference type="Proteomes" id="UP000095544"/>
    </source>
</evidence>
<sequence length="331" mass="38441">MKGAIKQICVLVDDLDTAMKNYWEKFGIGPWDIRHFTPDTVRDFYVHNKHIETGFDFICAVTWEGDVEYELIQPVEGPNIYWEYLKKYGSGLHHFKIVIPDDEELKAYVKELEEKGLKVMQTGWIDNDVHYYVDSHEQLGLTLELGNGGRIGEAPEVYPAKDAKRPVSHRQNIKQIAIVVDDAEKYMENYAYYLGIDGWDVRHFTPEKLRDFKVNGAHITEGFDFICAVKWVGGMEIEIIQPIKGDNIYWDFLEKHGPGFHHIKDVYPDEEIKEECRRLSGYEVRIMQTGWIDGDSHYYMSTENLLHMIVEFGNGGRIEAPDYVYCAKNGK</sequence>
<protein>
    <submittedName>
        <fullName evidence="1">Methylmalonyl-CoA epimerase</fullName>
    </submittedName>
</protein>
<dbReference type="AlphaFoldDB" id="A0A174H3X7"/>
<dbReference type="SUPFAM" id="SSF54593">
    <property type="entry name" value="Glyoxalase/Bleomycin resistance protein/Dihydroxybiphenyl dioxygenase"/>
    <property type="match status" value="2"/>
</dbReference>
<organism evidence="1 2">
    <name type="scientific">Faecalicatena contorta</name>
    <dbReference type="NCBI Taxonomy" id="39482"/>
    <lineage>
        <taxon>Bacteria</taxon>
        <taxon>Bacillati</taxon>
        <taxon>Bacillota</taxon>
        <taxon>Clostridia</taxon>
        <taxon>Lachnospirales</taxon>
        <taxon>Lachnospiraceae</taxon>
        <taxon>Faecalicatena</taxon>
    </lineage>
</organism>
<dbReference type="EMBL" id="CYZU01000029">
    <property type="protein sequence ID" value="CUO69712.1"/>
    <property type="molecule type" value="Genomic_DNA"/>
</dbReference>
<reference evidence="1 2" key="1">
    <citation type="submission" date="2015-09" db="EMBL/GenBank/DDBJ databases">
        <authorList>
            <consortium name="Pathogen Informatics"/>
        </authorList>
    </citation>
    <scope>NUCLEOTIDE SEQUENCE [LARGE SCALE GENOMIC DNA]</scope>
    <source>
        <strain evidence="1 2">2789STDY5834876</strain>
    </source>
</reference>
<dbReference type="RefSeq" id="WP_050639653.1">
    <property type="nucleotide sequence ID" value="NZ_CABKUE010000007.1"/>
</dbReference>
<name>A0A174H3X7_9FIRM</name>
<gene>
    <name evidence="1" type="ORF">ERS852491_03000</name>
</gene>
<accession>A0A174H3X7</accession>
<evidence type="ECO:0000313" key="1">
    <source>
        <dbReference type="EMBL" id="CUO69712.1"/>
    </source>
</evidence>
<dbReference type="Gene3D" id="3.10.180.10">
    <property type="entry name" value="2,3-Dihydroxybiphenyl 1,2-Dioxygenase, domain 1"/>
    <property type="match status" value="2"/>
</dbReference>
<dbReference type="InterPro" id="IPR029068">
    <property type="entry name" value="Glyas_Bleomycin-R_OHBP_Dase"/>
</dbReference>